<organism evidence="2 3">
    <name type="scientific">Mycena venus</name>
    <dbReference type="NCBI Taxonomy" id="2733690"/>
    <lineage>
        <taxon>Eukaryota</taxon>
        <taxon>Fungi</taxon>
        <taxon>Dikarya</taxon>
        <taxon>Basidiomycota</taxon>
        <taxon>Agaricomycotina</taxon>
        <taxon>Agaricomycetes</taxon>
        <taxon>Agaricomycetidae</taxon>
        <taxon>Agaricales</taxon>
        <taxon>Marasmiineae</taxon>
        <taxon>Mycenaceae</taxon>
        <taxon>Mycena</taxon>
    </lineage>
</organism>
<dbReference type="Proteomes" id="UP000620124">
    <property type="component" value="Unassembled WGS sequence"/>
</dbReference>
<feature type="region of interest" description="Disordered" evidence="1">
    <location>
        <begin position="325"/>
        <end position="438"/>
    </location>
</feature>
<protein>
    <submittedName>
        <fullName evidence="2">Uncharacterized protein</fullName>
    </submittedName>
</protein>
<feature type="compositionally biased region" description="Polar residues" evidence="1">
    <location>
        <begin position="332"/>
        <end position="343"/>
    </location>
</feature>
<evidence type="ECO:0000256" key="1">
    <source>
        <dbReference type="SAM" id="MobiDB-lite"/>
    </source>
</evidence>
<name>A0A8H6Z452_9AGAR</name>
<proteinExistence type="predicted"/>
<accession>A0A8H6Z452</accession>
<keyword evidence="3" id="KW-1185">Reference proteome</keyword>
<reference evidence="2" key="1">
    <citation type="submission" date="2020-05" db="EMBL/GenBank/DDBJ databases">
        <title>Mycena genomes resolve the evolution of fungal bioluminescence.</title>
        <authorList>
            <person name="Tsai I.J."/>
        </authorList>
    </citation>
    <scope>NUCLEOTIDE SEQUENCE</scope>
    <source>
        <strain evidence="2">CCC161011</strain>
    </source>
</reference>
<dbReference type="OrthoDB" id="3064023at2759"/>
<gene>
    <name evidence="2" type="ORF">MVEN_00083800</name>
</gene>
<feature type="region of interest" description="Disordered" evidence="1">
    <location>
        <begin position="90"/>
        <end position="115"/>
    </location>
</feature>
<evidence type="ECO:0000313" key="2">
    <source>
        <dbReference type="EMBL" id="KAF7372243.1"/>
    </source>
</evidence>
<feature type="compositionally biased region" description="Pro residues" evidence="1">
    <location>
        <begin position="422"/>
        <end position="438"/>
    </location>
</feature>
<evidence type="ECO:0000313" key="3">
    <source>
        <dbReference type="Proteomes" id="UP000620124"/>
    </source>
</evidence>
<feature type="compositionally biased region" description="Low complexity" evidence="1">
    <location>
        <begin position="385"/>
        <end position="397"/>
    </location>
</feature>
<comment type="caution">
    <text evidence="2">The sequence shown here is derived from an EMBL/GenBank/DDBJ whole genome shotgun (WGS) entry which is preliminary data.</text>
</comment>
<sequence length="438" mass="48633">MRHSETNEQIFTRLSSYHHHLQCSPLIHSAVQPQHVHMTTYRCRYAVCRRELRRKTAKKEPRAGKDYLCCDDVSHLNEFWRWFPRSPARPSSLSAPAQPSSSSAPPAPPSSSQNTHVTSPCAHDTCIVNKKCRCKQCKRHCVASGGYRCPGHHPPPDAPPQDTTPRLSASFLNALSAAVDIFTPHPSTLITQAATDEQKLRVTHPHWFSSPTPSPARPSSLPITFTLVDFAYDQKPAILRAMHSSNWDWVRPGDRPYDAYSVAFSRWMPVEAAYSHNLRHRQRILIRSRGVTRSDEDVHIATLVAEVQVYENKLPFAAHTPPLPRPLRLPASPSQHRLASSVSLGMVGKGKKRKIEEESSDDEVIVTGYKAPTPSHRPRLTVCISSSSTSLPALSPSSPGPSTPSTAGPSTPTFLPLDSSPTFPPSIPLPPRRTPWKF</sequence>
<dbReference type="AlphaFoldDB" id="A0A8H6Z452"/>
<feature type="compositionally biased region" description="Low complexity" evidence="1">
    <location>
        <begin position="403"/>
        <end position="413"/>
    </location>
</feature>
<feature type="compositionally biased region" description="Low complexity" evidence="1">
    <location>
        <begin position="90"/>
        <end position="104"/>
    </location>
</feature>
<dbReference type="EMBL" id="JACAZI010000001">
    <property type="protein sequence ID" value="KAF7372243.1"/>
    <property type="molecule type" value="Genomic_DNA"/>
</dbReference>